<evidence type="ECO:0000256" key="9">
    <source>
        <dbReference type="ARBA" id="ARBA00022989"/>
    </source>
</evidence>
<evidence type="ECO:0000256" key="6">
    <source>
        <dbReference type="ARBA" id="ARBA00022692"/>
    </source>
</evidence>
<keyword evidence="8" id="KW-0249">Electron transport</keyword>
<evidence type="ECO:0000256" key="11">
    <source>
        <dbReference type="ARBA" id="ARBA00023136"/>
    </source>
</evidence>
<evidence type="ECO:0000256" key="13">
    <source>
        <dbReference type="SAM" id="Phobius"/>
    </source>
</evidence>
<dbReference type="AlphaFoldDB" id="A0A1H7HBQ5"/>
<dbReference type="PANTHER" id="PTHR30529:SF1">
    <property type="entry name" value="CYTOCHROME B561 HOMOLOG 2"/>
    <property type="match status" value="1"/>
</dbReference>
<organism evidence="15 16">
    <name type="scientific">Halomonas daqiaonensis</name>
    <dbReference type="NCBI Taxonomy" id="650850"/>
    <lineage>
        <taxon>Bacteria</taxon>
        <taxon>Pseudomonadati</taxon>
        <taxon>Pseudomonadota</taxon>
        <taxon>Gammaproteobacteria</taxon>
        <taxon>Oceanospirillales</taxon>
        <taxon>Halomonadaceae</taxon>
        <taxon>Halomonas</taxon>
    </lineage>
</organism>
<dbReference type="RefSeq" id="WP_089710154.1">
    <property type="nucleotide sequence ID" value="NZ_FOBC01000002.1"/>
</dbReference>
<evidence type="ECO:0000256" key="8">
    <source>
        <dbReference type="ARBA" id="ARBA00022982"/>
    </source>
</evidence>
<evidence type="ECO:0000256" key="4">
    <source>
        <dbReference type="ARBA" id="ARBA00022475"/>
    </source>
</evidence>
<dbReference type="InterPro" id="IPR016174">
    <property type="entry name" value="Di-haem_cyt_TM"/>
</dbReference>
<keyword evidence="4" id="KW-1003">Cell membrane</keyword>
<feature type="transmembrane region" description="Helical" evidence="13">
    <location>
        <begin position="141"/>
        <end position="161"/>
    </location>
</feature>
<dbReference type="InterPro" id="IPR052168">
    <property type="entry name" value="Cytochrome_b561_oxidase"/>
</dbReference>
<dbReference type="GO" id="GO:0009055">
    <property type="term" value="F:electron transfer activity"/>
    <property type="evidence" value="ECO:0007669"/>
    <property type="project" value="InterPro"/>
</dbReference>
<keyword evidence="7" id="KW-0479">Metal-binding</keyword>
<keyword evidence="9 13" id="KW-1133">Transmembrane helix</keyword>
<feature type="transmembrane region" description="Helical" evidence="13">
    <location>
        <begin position="49"/>
        <end position="68"/>
    </location>
</feature>
<dbReference type="STRING" id="650850.SAMN04488129_102172"/>
<dbReference type="Gene3D" id="1.20.950.20">
    <property type="entry name" value="Transmembrane di-heme cytochromes, Chain C"/>
    <property type="match status" value="1"/>
</dbReference>
<feature type="domain" description="Cytochrome b561 bacterial/Ni-hydrogenase" evidence="14">
    <location>
        <begin position="9"/>
        <end position="176"/>
    </location>
</feature>
<dbReference type="GO" id="GO:0022904">
    <property type="term" value="P:respiratory electron transport chain"/>
    <property type="evidence" value="ECO:0007669"/>
    <property type="project" value="InterPro"/>
</dbReference>
<evidence type="ECO:0000313" key="15">
    <source>
        <dbReference type="EMBL" id="SEK47167.1"/>
    </source>
</evidence>
<evidence type="ECO:0000256" key="3">
    <source>
        <dbReference type="ARBA" id="ARBA00022448"/>
    </source>
</evidence>
<sequence length="184" mass="20981">MWKNTRSGWGMVSILLHWLSALAIFGLFALGWWMTELGYYDSWYNLGPWWHRSIGMLLLFATLFRVVWRIANPAPVEKGHRLERLAAHFGHIGLYVLMLVVMVSGYLISTAEGKGISVFDFFVVPALISDLPNQATVAGQIHWYSALALVLLAAGHTLAALKHHWIDRNDVLMRMVDPRRSRRP</sequence>
<evidence type="ECO:0000256" key="7">
    <source>
        <dbReference type="ARBA" id="ARBA00022723"/>
    </source>
</evidence>
<evidence type="ECO:0000256" key="5">
    <source>
        <dbReference type="ARBA" id="ARBA00022617"/>
    </source>
</evidence>
<dbReference type="GO" id="GO:0005886">
    <property type="term" value="C:plasma membrane"/>
    <property type="evidence" value="ECO:0007669"/>
    <property type="project" value="UniProtKB-SubCell"/>
</dbReference>
<name>A0A1H7HBQ5_9GAMM</name>
<reference evidence="16" key="1">
    <citation type="submission" date="2016-10" db="EMBL/GenBank/DDBJ databases">
        <authorList>
            <person name="Varghese N."/>
            <person name="Submissions S."/>
        </authorList>
    </citation>
    <scope>NUCLEOTIDE SEQUENCE [LARGE SCALE GENOMIC DNA]</scope>
    <source>
        <strain evidence="16">CGMCC 1.9150</strain>
    </source>
</reference>
<dbReference type="EMBL" id="FOBC01000002">
    <property type="protein sequence ID" value="SEK47167.1"/>
    <property type="molecule type" value="Genomic_DNA"/>
</dbReference>
<feature type="transmembrane region" description="Helical" evidence="13">
    <location>
        <begin position="89"/>
        <end position="108"/>
    </location>
</feature>
<keyword evidence="10" id="KW-0408">Iron</keyword>
<keyword evidence="3" id="KW-0813">Transport</keyword>
<evidence type="ECO:0000313" key="16">
    <source>
        <dbReference type="Proteomes" id="UP000198807"/>
    </source>
</evidence>
<dbReference type="GO" id="GO:0046872">
    <property type="term" value="F:metal ion binding"/>
    <property type="evidence" value="ECO:0007669"/>
    <property type="project" value="UniProtKB-KW"/>
</dbReference>
<dbReference type="InterPro" id="IPR011577">
    <property type="entry name" value="Cyt_b561_bac/Ni-Hgenase"/>
</dbReference>
<keyword evidence="5" id="KW-0349">Heme</keyword>
<feature type="transmembrane region" description="Helical" evidence="13">
    <location>
        <begin position="12"/>
        <end position="34"/>
    </location>
</feature>
<dbReference type="Proteomes" id="UP000198807">
    <property type="component" value="Unassembled WGS sequence"/>
</dbReference>
<evidence type="ECO:0000256" key="2">
    <source>
        <dbReference type="ARBA" id="ARBA00004651"/>
    </source>
</evidence>
<dbReference type="PANTHER" id="PTHR30529">
    <property type="entry name" value="CYTOCHROME B561"/>
    <property type="match status" value="1"/>
</dbReference>
<keyword evidence="6 13" id="KW-0812">Transmembrane</keyword>
<keyword evidence="11 13" id="KW-0472">Membrane</keyword>
<comment type="subcellular location">
    <subcellularLocation>
        <location evidence="2">Cell membrane</location>
        <topology evidence="2">Multi-pass membrane protein</topology>
    </subcellularLocation>
</comment>
<evidence type="ECO:0000259" key="14">
    <source>
        <dbReference type="Pfam" id="PF01292"/>
    </source>
</evidence>
<proteinExistence type="inferred from homology"/>
<protein>
    <submittedName>
        <fullName evidence="15">Cytochrome b561</fullName>
    </submittedName>
</protein>
<dbReference type="SUPFAM" id="SSF81342">
    <property type="entry name" value="Transmembrane di-heme cytochromes"/>
    <property type="match status" value="1"/>
</dbReference>
<evidence type="ECO:0000256" key="12">
    <source>
        <dbReference type="ARBA" id="ARBA00037975"/>
    </source>
</evidence>
<keyword evidence="16" id="KW-1185">Reference proteome</keyword>
<comment type="cofactor">
    <cofactor evidence="1">
        <name>heme b</name>
        <dbReference type="ChEBI" id="CHEBI:60344"/>
    </cofactor>
</comment>
<gene>
    <name evidence="15" type="ORF">SAMN04488129_102172</name>
</gene>
<accession>A0A1H7HBQ5</accession>
<dbReference type="Pfam" id="PF01292">
    <property type="entry name" value="Ni_hydr_CYTB"/>
    <property type="match status" value="1"/>
</dbReference>
<evidence type="ECO:0000256" key="10">
    <source>
        <dbReference type="ARBA" id="ARBA00023004"/>
    </source>
</evidence>
<dbReference type="GO" id="GO:0020037">
    <property type="term" value="F:heme binding"/>
    <property type="evidence" value="ECO:0007669"/>
    <property type="project" value="TreeGrafter"/>
</dbReference>
<dbReference type="OrthoDB" id="9793784at2"/>
<evidence type="ECO:0000256" key="1">
    <source>
        <dbReference type="ARBA" id="ARBA00001970"/>
    </source>
</evidence>
<comment type="similarity">
    <text evidence="12">Belongs to the cytochrome b561 family.</text>
</comment>